<dbReference type="PANTHER" id="PTHR43877">
    <property type="entry name" value="AMINOALKYLPHOSPHONATE N-ACETYLTRANSFERASE-RELATED-RELATED"/>
    <property type="match status" value="1"/>
</dbReference>
<evidence type="ECO:0000259" key="3">
    <source>
        <dbReference type="PROSITE" id="PS51186"/>
    </source>
</evidence>
<dbReference type="PROSITE" id="PS51186">
    <property type="entry name" value="GNAT"/>
    <property type="match status" value="1"/>
</dbReference>
<dbReference type="InterPro" id="IPR013653">
    <property type="entry name" value="GCN5-like_dom"/>
</dbReference>
<evidence type="ECO:0000313" key="5">
    <source>
        <dbReference type="Proteomes" id="UP000216991"/>
    </source>
</evidence>
<keyword evidence="5" id="KW-1185">Reference proteome</keyword>
<dbReference type="Pfam" id="PF08445">
    <property type="entry name" value="FR47"/>
    <property type="match status" value="1"/>
</dbReference>
<dbReference type="AlphaFoldDB" id="A0A255YLQ4"/>
<dbReference type="CDD" id="cd04301">
    <property type="entry name" value="NAT_SF"/>
    <property type="match status" value="1"/>
</dbReference>
<dbReference type="Proteomes" id="UP000216991">
    <property type="component" value="Unassembled WGS sequence"/>
</dbReference>
<dbReference type="Gene3D" id="3.40.630.30">
    <property type="match status" value="1"/>
</dbReference>
<protein>
    <recommendedName>
        <fullName evidence="3">N-acetyltransferase domain-containing protein</fullName>
    </recommendedName>
</protein>
<evidence type="ECO:0000256" key="1">
    <source>
        <dbReference type="ARBA" id="ARBA00022679"/>
    </source>
</evidence>
<reference evidence="4 5" key="1">
    <citation type="submission" date="2017-07" db="EMBL/GenBank/DDBJ databases">
        <title>Sandarakinorhabdus cyanobacteriorum sp. nov., a novel bacterium isolated from cyanobacterial aggregates in a eutrophic lake.</title>
        <authorList>
            <person name="Cai H."/>
        </authorList>
    </citation>
    <scope>NUCLEOTIDE SEQUENCE [LARGE SCALE GENOMIC DNA]</scope>
    <source>
        <strain evidence="4 5">TH057</strain>
    </source>
</reference>
<accession>A0A255YLQ4</accession>
<evidence type="ECO:0000256" key="2">
    <source>
        <dbReference type="ARBA" id="ARBA00023315"/>
    </source>
</evidence>
<dbReference type="InterPro" id="IPR000182">
    <property type="entry name" value="GNAT_dom"/>
</dbReference>
<dbReference type="OrthoDB" id="9797456at2"/>
<evidence type="ECO:0000313" key="4">
    <source>
        <dbReference type="EMBL" id="OYQ30123.1"/>
    </source>
</evidence>
<feature type="domain" description="N-acetyltransferase" evidence="3">
    <location>
        <begin position="93"/>
        <end position="220"/>
    </location>
</feature>
<keyword evidence="2" id="KW-0012">Acyltransferase</keyword>
<dbReference type="InterPro" id="IPR016181">
    <property type="entry name" value="Acyl_CoA_acyltransferase"/>
</dbReference>
<organism evidence="4 5">
    <name type="scientific">Sandarakinorhabdus cyanobacteriorum</name>
    <dbReference type="NCBI Taxonomy" id="1981098"/>
    <lineage>
        <taxon>Bacteria</taxon>
        <taxon>Pseudomonadati</taxon>
        <taxon>Pseudomonadota</taxon>
        <taxon>Alphaproteobacteria</taxon>
        <taxon>Sphingomonadales</taxon>
        <taxon>Sphingosinicellaceae</taxon>
        <taxon>Sandarakinorhabdus</taxon>
    </lineage>
</organism>
<gene>
    <name evidence="4" type="ORF">CHU93_07020</name>
</gene>
<comment type="caution">
    <text evidence="4">The sequence shown here is derived from an EMBL/GenBank/DDBJ whole genome shotgun (WGS) entry which is preliminary data.</text>
</comment>
<dbReference type="InterPro" id="IPR050832">
    <property type="entry name" value="Bact_Acetyltransf"/>
</dbReference>
<dbReference type="EMBL" id="NOXT01000102">
    <property type="protein sequence ID" value="OYQ30123.1"/>
    <property type="molecule type" value="Genomic_DNA"/>
</dbReference>
<dbReference type="GO" id="GO:0016747">
    <property type="term" value="F:acyltransferase activity, transferring groups other than amino-acyl groups"/>
    <property type="evidence" value="ECO:0007669"/>
    <property type="project" value="InterPro"/>
</dbReference>
<keyword evidence="1" id="KW-0808">Transferase</keyword>
<name>A0A255YLQ4_9SPHN</name>
<dbReference type="SUPFAM" id="SSF55729">
    <property type="entry name" value="Acyl-CoA N-acyltransferases (Nat)"/>
    <property type="match status" value="1"/>
</dbReference>
<proteinExistence type="predicted"/>
<sequence>MLARPVWQSLHAGWAGRAVRHGSAVRLHRDFGPFAAVDPGGDPADLAALANAGEELWLVEPEPLPPPPGFALTRQGQLLQMACDGLAGSARSVTARVLGDADALAMQALAAVTRPGPFHAHTHRLSDFLGVEDGGRLLAMAGERMQPPGHAEVSGVCTHPDAQGRGLAAALSWQIAARIVARGQRPFLHVWPDNAHAVALYQRLGFAESGRPWLSLYTKL</sequence>